<evidence type="ECO:0000313" key="3">
    <source>
        <dbReference type="Proteomes" id="UP000245207"/>
    </source>
</evidence>
<dbReference type="Proteomes" id="UP000245207">
    <property type="component" value="Unassembled WGS sequence"/>
</dbReference>
<evidence type="ECO:0000256" key="1">
    <source>
        <dbReference type="SAM" id="Phobius"/>
    </source>
</evidence>
<name>A0A2U1PX79_ARTAN</name>
<comment type="caution">
    <text evidence="2">The sequence shown here is derived from an EMBL/GenBank/DDBJ whole genome shotgun (WGS) entry which is preliminary data.</text>
</comment>
<keyword evidence="1" id="KW-0472">Membrane</keyword>
<keyword evidence="3" id="KW-1185">Reference proteome</keyword>
<dbReference type="PANTHER" id="PTHR33116:SF79">
    <property type="entry name" value="REVERSE TRANSCRIPTASE DOMAIN, ZINC FINGER, CCHC-TYPE-RELATED"/>
    <property type="match status" value="1"/>
</dbReference>
<sequence>MYGVRVSVDEITNMAVSTGCAAGYLPFNYLGITIRASMASKGQWDSIVQRFKDRLSRWKSGGQENANMGGVGEGYCREGNRWFGVTKMKMTFSNEDRALWCNVIKAIHREYGGSDSKEYNLVSGDKVRFWKDIWLDDQPLSTRFPRLFRLENDQIVWFGIGGLFVIGGGTGVVMLEGELSINNYNCLLKRS</sequence>
<gene>
    <name evidence="2" type="ORF">CTI12_AA101590</name>
</gene>
<dbReference type="OrthoDB" id="1938625at2759"/>
<reference evidence="2 3" key="1">
    <citation type="journal article" date="2018" name="Mol. Plant">
        <title>The genome of Artemisia annua provides insight into the evolution of Asteraceae family and artemisinin biosynthesis.</title>
        <authorList>
            <person name="Shen Q."/>
            <person name="Zhang L."/>
            <person name="Liao Z."/>
            <person name="Wang S."/>
            <person name="Yan T."/>
            <person name="Shi P."/>
            <person name="Liu M."/>
            <person name="Fu X."/>
            <person name="Pan Q."/>
            <person name="Wang Y."/>
            <person name="Lv Z."/>
            <person name="Lu X."/>
            <person name="Zhang F."/>
            <person name="Jiang W."/>
            <person name="Ma Y."/>
            <person name="Chen M."/>
            <person name="Hao X."/>
            <person name="Li L."/>
            <person name="Tang Y."/>
            <person name="Lv G."/>
            <person name="Zhou Y."/>
            <person name="Sun X."/>
            <person name="Brodelius P.E."/>
            <person name="Rose J.K.C."/>
            <person name="Tang K."/>
        </authorList>
    </citation>
    <scope>NUCLEOTIDE SEQUENCE [LARGE SCALE GENOMIC DNA]</scope>
    <source>
        <strain evidence="3">cv. Huhao1</strain>
        <tissue evidence="2">Leaf</tissue>
    </source>
</reference>
<organism evidence="2 3">
    <name type="scientific">Artemisia annua</name>
    <name type="common">Sweet wormwood</name>
    <dbReference type="NCBI Taxonomy" id="35608"/>
    <lineage>
        <taxon>Eukaryota</taxon>
        <taxon>Viridiplantae</taxon>
        <taxon>Streptophyta</taxon>
        <taxon>Embryophyta</taxon>
        <taxon>Tracheophyta</taxon>
        <taxon>Spermatophyta</taxon>
        <taxon>Magnoliopsida</taxon>
        <taxon>eudicotyledons</taxon>
        <taxon>Gunneridae</taxon>
        <taxon>Pentapetalae</taxon>
        <taxon>asterids</taxon>
        <taxon>campanulids</taxon>
        <taxon>Asterales</taxon>
        <taxon>Asteraceae</taxon>
        <taxon>Asteroideae</taxon>
        <taxon>Anthemideae</taxon>
        <taxon>Artemisiinae</taxon>
        <taxon>Artemisia</taxon>
    </lineage>
</organism>
<evidence type="ECO:0008006" key="4">
    <source>
        <dbReference type="Google" id="ProtNLM"/>
    </source>
</evidence>
<dbReference type="PANTHER" id="PTHR33116">
    <property type="entry name" value="REVERSE TRANSCRIPTASE ZINC-BINDING DOMAIN-CONTAINING PROTEIN-RELATED-RELATED"/>
    <property type="match status" value="1"/>
</dbReference>
<accession>A0A2U1PX79</accession>
<feature type="transmembrane region" description="Helical" evidence="1">
    <location>
        <begin position="155"/>
        <end position="175"/>
    </location>
</feature>
<keyword evidence="1" id="KW-0812">Transmembrane</keyword>
<dbReference type="EMBL" id="PKPP01000635">
    <property type="protein sequence ID" value="PWA90379.1"/>
    <property type="molecule type" value="Genomic_DNA"/>
</dbReference>
<evidence type="ECO:0000313" key="2">
    <source>
        <dbReference type="EMBL" id="PWA90379.1"/>
    </source>
</evidence>
<proteinExistence type="predicted"/>
<protein>
    <recommendedName>
        <fullName evidence="4">Reverse transcriptase domain, Reverse transcriptase zinc-binding domain protein</fullName>
    </recommendedName>
</protein>
<keyword evidence="1" id="KW-1133">Transmembrane helix</keyword>
<dbReference type="AlphaFoldDB" id="A0A2U1PX79"/>